<dbReference type="EMBL" id="HBJA01081138">
    <property type="protein sequence ID" value="CAE0817195.1"/>
    <property type="molecule type" value="Transcribed_RNA"/>
</dbReference>
<protein>
    <submittedName>
        <fullName evidence="1">Uncharacterized protein</fullName>
    </submittedName>
</protein>
<organism evidence="1">
    <name type="scientific">Eutreptiella gymnastica</name>
    <dbReference type="NCBI Taxonomy" id="73025"/>
    <lineage>
        <taxon>Eukaryota</taxon>
        <taxon>Discoba</taxon>
        <taxon>Euglenozoa</taxon>
        <taxon>Euglenida</taxon>
        <taxon>Spirocuta</taxon>
        <taxon>Euglenophyceae</taxon>
        <taxon>Eutreptiales</taxon>
        <taxon>Eutreptiaceae</taxon>
        <taxon>Eutreptiella</taxon>
    </lineage>
</organism>
<reference evidence="1" key="1">
    <citation type="submission" date="2021-01" db="EMBL/GenBank/DDBJ databases">
        <authorList>
            <person name="Corre E."/>
            <person name="Pelletier E."/>
            <person name="Niang G."/>
            <person name="Scheremetjew M."/>
            <person name="Finn R."/>
            <person name="Kale V."/>
            <person name="Holt S."/>
            <person name="Cochrane G."/>
            <person name="Meng A."/>
            <person name="Brown T."/>
            <person name="Cohen L."/>
        </authorList>
    </citation>
    <scope>NUCLEOTIDE SEQUENCE</scope>
    <source>
        <strain evidence="1">CCMP1594</strain>
    </source>
</reference>
<dbReference type="AlphaFoldDB" id="A0A7S4LAS6"/>
<sequence length="139" mass="15173">MCTDVACEQCCSPSHGDAPCGCMVQTNHWRFHVRQHDLLVPHMLATNALKSSLPTLQKEWRCLAHANNSPIAFCWTVNQPTSPLTGSAMHNIVQHGSYSVGHHAPPKTWGILPLVPGPGAIHQIYSPDDPLSDSEGCHH</sequence>
<proteinExistence type="predicted"/>
<evidence type="ECO:0000313" key="1">
    <source>
        <dbReference type="EMBL" id="CAE0817195.1"/>
    </source>
</evidence>
<accession>A0A7S4LAS6</accession>
<gene>
    <name evidence="1" type="ORF">EGYM00163_LOCUS28357</name>
</gene>
<name>A0A7S4LAS6_9EUGL</name>